<evidence type="ECO:0000313" key="3">
    <source>
        <dbReference type="Proteomes" id="UP000572680"/>
    </source>
</evidence>
<accession>A0A7W3LRV7</accession>
<evidence type="ECO:0000256" key="1">
    <source>
        <dbReference type="SAM" id="Phobius"/>
    </source>
</evidence>
<keyword evidence="1" id="KW-1133">Transmembrane helix</keyword>
<reference evidence="2 3" key="1">
    <citation type="submission" date="2020-08" db="EMBL/GenBank/DDBJ databases">
        <title>Genomic Encyclopedia of Type Strains, Phase IV (KMG-IV): sequencing the most valuable type-strain genomes for metagenomic binning, comparative biology and taxonomic classification.</title>
        <authorList>
            <person name="Goeker M."/>
        </authorList>
    </citation>
    <scope>NUCLEOTIDE SEQUENCE [LARGE SCALE GENOMIC DNA]</scope>
    <source>
        <strain evidence="2 3">DSM 44197</strain>
    </source>
</reference>
<dbReference type="PANTHER" id="PTHR14136:SF17">
    <property type="entry name" value="BTB_POZ DOMAIN-CONTAINING PROTEIN KCTD9"/>
    <property type="match status" value="1"/>
</dbReference>
<keyword evidence="3" id="KW-1185">Reference proteome</keyword>
<evidence type="ECO:0000313" key="2">
    <source>
        <dbReference type="EMBL" id="MBA8953150.1"/>
    </source>
</evidence>
<keyword evidence="1" id="KW-0472">Membrane</keyword>
<comment type="caution">
    <text evidence="2">The sequence shown here is derived from an EMBL/GenBank/DDBJ whole genome shotgun (WGS) entry which is preliminary data.</text>
</comment>
<feature type="transmembrane region" description="Helical" evidence="1">
    <location>
        <begin position="29"/>
        <end position="53"/>
    </location>
</feature>
<dbReference type="InterPro" id="IPR051082">
    <property type="entry name" value="Pentapeptide-BTB/POZ_domain"/>
</dbReference>
<dbReference type="EMBL" id="JACJIA010000006">
    <property type="protein sequence ID" value="MBA8953150.1"/>
    <property type="molecule type" value="Genomic_DNA"/>
</dbReference>
<proteinExistence type="predicted"/>
<protein>
    <submittedName>
        <fullName evidence="2">Uncharacterized protein YjbI with pentapeptide repeats</fullName>
    </submittedName>
</protein>
<keyword evidence="1" id="KW-0812">Transmembrane</keyword>
<dbReference type="InterPro" id="IPR001646">
    <property type="entry name" value="5peptide_repeat"/>
</dbReference>
<sequence>MPTQADLDRLPAQVRMELRNQQRAERHQWLNSLGILFGVLFTAGTLVFTGLAWRTAQKDLRTSQDNVRIARESQLTDRYAKALEPLADDNITIRLGAIHALNRLLADSQRDRAAITAVLAGFIRDRAPAPTTKGKGLPLDPSVDIAAALTTLANNPHPVPPLDLHRIRSPNIDLGNARFNQADLGGADLRGSYLGNAYLIEAYLGYADLRDTDLRSAHLTGAYLVNADLTGAYLRGARLSGANLSQARLGLDRGSGVSHFVRRSGGDTDRSLGTDLRSADLRGADLNNADLRGTDLRYANLRNANPSGADLRGADLRGADLTNAPLNNADLRGADLRGARFSVGVDEIRQVAVTDKTTRW</sequence>
<gene>
    <name evidence="2" type="ORF">HNR61_004800</name>
</gene>
<dbReference type="Proteomes" id="UP000572680">
    <property type="component" value="Unassembled WGS sequence"/>
</dbReference>
<dbReference type="RefSeq" id="WP_182845372.1">
    <property type="nucleotide sequence ID" value="NZ_BAAALP010000063.1"/>
</dbReference>
<name>A0A7W3LRV7_ACTNM</name>
<dbReference type="AlphaFoldDB" id="A0A7W3LRV7"/>
<dbReference type="Pfam" id="PF00805">
    <property type="entry name" value="Pentapeptide"/>
    <property type="match status" value="3"/>
</dbReference>
<dbReference type="Gene3D" id="2.160.20.80">
    <property type="entry name" value="E3 ubiquitin-protein ligase SopA"/>
    <property type="match status" value="2"/>
</dbReference>
<dbReference type="PANTHER" id="PTHR14136">
    <property type="entry name" value="BTB_POZ DOMAIN-CONTAINING PROTEIN KCTD9"/>
    <property type="match status" value="1"/>
</dbReference>
<dbReference type="SUPFAM" id="SSF141571">
    <property type="entry name" value="Pentapeptide repeat-like"/>
    <property type="match status" value="2"/>
</dbReference>
<organism evidence="2 3">
    <name type="scientific">Actinomadura namibiensis</name>
    <dbReference type="NCBI Taxonomy" id="182080"/>
    <lineage>
        <taxon>Bacteria</taxon>
        <taxon>Bacillati</taxon>
        <taxon>Actinomycetota</taxon>
        <taxon>Actinomycetes</taxon>
        <taxon>Streptosporangiales</taxon>
        <taxon>Thermomonosporaceae</taxon>
        <taxon>Actinomadura</taxon>
    </lineage>
</organism>